<dbReference type="Gene3D" id="2.60.40.10">
    <property type="entry name" value="Immunoglobulins"/>
    <property type="match status" value="1"/>
</dbReference>
<evidence type="ECO:0000313" key="1">
    <source>
        <dbReference type="EMBL" id="SVA08873.1"/>
    </source>
</evidence>
<name>A0A381T567_9ZZZZ</name>
<reference evidence="1" key="1">
    <citation type="submission" date="2018-05" db="EMBL/GenBank/DDBJ databases">
        <authorList>
            <person name="Lanie J.A."/>
            <person name="Ng W.-L."/>
            <person name="Kazmierczak K.M."/>
            <person name="Andrzejewski T.M."/>
            <person name="Davidsen T.M."/>
            <person name="Wayne K.J."/>
            <person name="Tettelin H."/>
            <person name="Glass J.I."/>
            <person name="Rusch D."/>
            <person name="Podicherti R."/>
            <person name="Tsui H.-C.T."/>
            <person name="Winkler M.E."/>
        </authorList>
    </citation>
    <scope>NUCLEOTIDE SEQUENCE</scope>
</reference>
<dbReference type="EMBL" id="UINC01003741">
    <property type="protein sequence ID" value="SVA08873.1"/>
    <property type="molecule type" value="Genomic_DNA"/>
</dbReference>
<gene>
    <name evidence="1" type="ORF">METZ01_LOCUS61727</name>
</gene>
<proteinExistence type="predicted"/>
<organism evidence="1">
    <name type="scientific">marine metagenome</name>
    <dbReference type="NCBI Taxonomy" id="408172"/>
    <lineage>
        <taxon>unclassified sequences</taxon>
        <taxon>metagenomes</taxon>
        <taxon>ecological metagenomes</taxon>
    </lineage>
</organism>
<sequence length="768" mass="87440">MKGKLFHLIIFSIVFMGSNIKIIAQADPVSGYAPRLLTRSKLWGTFRSNGLQGGGNTPRYQSHDQTTLEYPGNAGRAQDFMEYWLDIEAVVSGAPNILDVSRVCNPQNARGIGIWVLSVADGDTMVSYSGPRDVTDDIDYKRYTISGSLEEALGDSSWPNIERSNYSPYHYTIQGNEPIEIHNYVHGKYIPNDEFPEEIIISQWENKMGLTMTRKAYAWSYQEYDDFILQEIIFENTGSKNLTDTYFTFMNSFSVSSSGHQWAVGYGMGWGDWRHNNEPAQDDWFLYTGAPNYEADNPESTAVYNDLVFCYQRDDDGIIYPYDDTGQPFVSLLSNLNGYNQYQGQSENQLMGYQYIGFGPIDLQPPFKNDPGETYVAPELPNQPYAVKWWKSGKSNQEDYDEPTQSRHTDREMYKMITDTTGGAISENPDSSMLVTHAMVFGPYSLNPGEKAKIVFAFAAGSGADWHNKDEITWSQEQNAKLELKDGEHSIIRNFKKAQFAYNMGFDIPDPPPDVGVTFQNSQSGYMTLTWDDEADTAKDPDYEGDEAYDVRGYRVYRSWPPSFDWHYGPWEFVTDIPLKDEKYYDPTTKKYTFVDEESFAGYNYYYNVRTYDSGHSHWVDNEGVDHGPVPALESGFAAPEQKNMIAETPFQPSAPVYDQMSEQIRIVPNPYRLDFNDTAHMYPDVADPYKIRFINLPKHCLIKIYSASGDLVYEYEHQKSTSAESSWRQDTVPFSGSVVSGIYFWVVESLDPASIGKHQKGTLAVIK</sequence>
<accession>A0A381T567</accession>
<protein>
    <submittedName>
        <fullName evidence="1">Uncharacterized protein</fullName>
    </submittedName>
</protein>
<dbReference type="AlphaFoldDB" id="A0A381T567"/>
<dbReference type="InterPro" id="IPR013783">
    <property type="entry name" value="Ig-like_fold"/>
</dbReference>